<comment type="subcellular location">
    <subcellularLocation>
        <location evidence="1">Nucleus</location>
    </subcellularLocation>
</comment>
<keyword evidence="13" id="KW-1185">Reference proteome</keyword>
<dbReference type="GO" id="GO:0005634">
    <property type="term" value="C:nucleus"/>
    <property type="evidence" value="ECO:0007669"/>
    <property type="project" value="UniProtKB-SubCell"/>
</dbReference>
<accession>A0AAV9IRF1</accession>
<evidence type="ECO:0000256" key="11">
    <source>
        <dbReference type="SAM" id="MobiDB-lite"/>
    </source>
</evidence>
<proteinExistence type="inferred from homology"/>
<evidence type="ECO:0000256" key="6">
    <source>
        <dbReference type="ARBA" id="ARBA00022839"/>
    </source>
</evidence>
<dbReference type="GO" id="GO:0004527">
    <property type="term" value="F:exonuclease activity"/>
    <property type="evidence" value="ECO:0007669"/>
    <property type="project" value="UniProtKB-KW"/>
</dbReference>
<keyword evidence="8" id="KW-0539">Nucleus</keyword>
<keyword evidence="5" id="KW-0378">Hydrolase</keyword>
<dbReference type="EMBL" id="JANCYW010000002">
    <property type="protein sequence ID" value="KAK4534660.1"/>
    <property type="molecule type" value="Genomic_DNA"/>
</dbReference>
<protein>
    <recommendedName>
        <fullName evidence="14">Tyrosyl-DNA phosphodiesterase</fullName>
    </recommendedName>
</protein>
<name>A0AAV9IRF1_CYACA</name>
<reference evidence="12 13" key="1">
    <citation type="submission" date="2022-07" db="EMBL/GenBank/DDBJ databases">
        <title>Genome-wide signatures of adaptation to extreme environments.</title>
        <authorList>
            <person name="Cho C.H."/>
            <person name="Yoon H.S."/>
        </authorList>
    </citation>
    <scope>NUCLEOTIDE SEQUENCE [LARGE SCALE GENOMIC DNA]</scope>
    <source>
        <strain evidence="12 13">DBV 063 E5</strain>
    </source>
</reference>
<dbReference type="GO" id="GO:0017005">
    <property type="term" value="F:3'-tyrosyl-DNA phosphodiesterase activity"/>
    <property type="evidence" value="ECO:0007669"/>
    <property type="project" value="TreeGrafter"/>
</dbReference>
<evidence type="ECO:0000256" key="7">
    <source>
        <dbReference type="ARBA" id="ARBA00023204"/>
    </source>
</evidence>
<gene>
    <name evidence="12" type="ORF">CDCA_CDCA02G0685</name>
</gene>
<dbReference type="InterPro" id="IPR010347">
    <property type="entry name" value="Tdp1"/>
</dbReference>
<dbReference type="GO" id="GO:0003697">
    <property type="term" value="F:single-stranded DNA binding"/>
    <property type="evidence" value="ECO:0007669"/>
    <property type="project" value="TreeGrafter"/>
</dbReference>
<feature type="region of interest" description="Disordered" evidence="11">
    <location>
        <begin position="1"/>
        <end position="41"/>
    </location>
</feature>
<dbReference type="GO" id="GO:0003690">
    <property type="term" value="F:double-stranded DNA binding"/>
    <property type="evidence" value="ECO:0007669"/>
    <property type="project" value="TreeGrafter"/>
</dbReference>
<evidence type="ECO:0000256" key="10">
    <source>
        <dbReference type="PIRSR" id="PIRSR610347-2"/>
    </source>
</evidence>
<feature type="active site" description="Proton donor/acceptor" evidence="9">
    <location>
        <position position="456"/>
    </location>
</feature>
<evidence type="ECO:0008006" key="14">
    <source>
        <dbReference type="Google" id="ProtNLM"/>
    </source>
</evidence>
<dbReference type="SUPFAM" id="SSF56024">
    <property type="entry name" value="Phospholipase D/nuclease"/>
    <property type="match status" value="2"/>
</dbReference>
<evidence type="ECO:0000256" key="8">
    <source>
        <dbReference type="ARBA" id="ARBA00023242"/>
    </source>
</evidence>
<feature type="binding site" evidence="10">
    <location>
        <position position="202"/>
    </location>
    <ligand>
        <name>substrate</name>
    </ligand>
</feature>
<keyword evidence="3" id="KW-0540">Nuclease</keyword>
<organism evidence="12 13">
    <name type="scientific">Cyanidium caldarium</name>
    <name type="common">Red alga</name>
    <dbReference type="NCBI Taxonomy" id="2771"/>
    <lineage>
        <taxon>Eukaryota</taxon>
        <taxon>Rhodophyta</taxon>
        <taxon>Bangiophyceae</taxon>
        <taxon>Cyanidiales</taxon>
        <taxon>Cyanidiaceae</taxon>
        <taxon>Cyanidium</taxon>
    </lineage>
</organism>
<dbReference type="PANTHER" id="PTHR12415:SF0">
    <property type="entry name" value="TYROSYL-DNA PHOSPHODIESTERASE 1"/>
    <property type="match status" value="1"/>
</dbReference>
<comment type="similarity">
    <text evidence="2">Belongs to the tyrosyl-DNA phosphodiesterase family.</text>
</comment>
<comment type="caution">
    <text evidence="12">The sequence shown here is derived from an EMBL/GenBank/DDBJ whole genome shotgun (WGS) entry which is preliminary data.</text>
</comment>
<evidence type="ECO:0000313" key="13">
    <source>
        <dbReference type="Proteomes" id="UP001301350"/>
    </source>
</evidence>
<evidence type="ECO:0000256" key="9">
    <source>
        <dbReference type="PIRSR" id="PIRSR610347-1"/>
    </source>
</evidence>
<feature type="active site" description="Nucleophile" evidence="9">
    <location>
        <position position="200"/>
    </location>
</feature>
<dbReference type="GO" id="GO:0006281">
    <property type="term" value="P:DNA repair"/>
    <property type="evidence" value="ECO:0007669"/>
    <property type="project" value="UniProtKB-KW"/>
</dbReference>
<evidence type="ECO:0000256" key="3">
    <source>
        <dbReference type="ARBA" id="ARBA00022722"/>
    </source>
</evidence>
<keyword evidence="6" id="KW-0269">Exonuclease</keyword>
<evidence type="ECO:0000256" key="2">
    <source>
        <dbReference type="ARBA" id="ARBA00010205"/>
    </source>
</evidence>
<evidence type="ECO:0000256" key="5">
    <source>
        <dbReference type="ARBA" id="ARBA00022801"/>
    </source>
</evidence>
<evidence type="ECO:0000256" key="4">
    <source>
        <dbReference type="ARBA" id="ARBA00022763"/>
    </source>
</evidence>
<sequence length="592" mass="63709">MSPVTDFLPPSLLTASGRKRRRSQEAAEEDEPANTLPSAADDTDKHSVGFYLNRLAGLGVPDLTTPASHLSLCISLSDIFSDGTFYGCQAARRVWMAQQGIDRVPAHFPGIVDALLANYITDYTDAFLFERCPSLYQATGRLLFLSGDSAGAVAAQAAWMRAHLGELADRTAIVRLTGLFRAPDPETDTPSSVAGGGVHHSKFMLLHLADGRLRLVIHTANDIEYDWVHKCQGVFVHDLCLAPAACSAPPGTMGHGLVRYLSAYVQAARASMQSARPRLVSAGGAAALRDGMSVFVRLVQRADFRALAHMHVVASVPGWHAMREAQPAPFGYPALATLVGTAALRQRSPATRLIIQCSSLSSADMSASVSSAGAAAAGPWFTRQFLAALMPAAATASVHLMWPTVEQVRSSLEGYHSGIGLLASAKVFTDRPSLSLPAYLTAWNAEWSHRQRIMPHIKTIAACRGDNGECDYCYLGSANATPAAWGALQRQGQSLRCMNWELGVLWVSAAGDYSTNAPLLWHARDAPRGPPDPTDRRSYRLLPLPYDTAEAALARYRRGRDQPWVSDRLELLPDAAEDAVNYAGGGVSGRPK</sequence>
<dbReference type="PANTHER" id="PTHR12415">
    <property type="entry name" value="TYROSYL-DNA PHOSPHODIESTERASE 1"/>
    <property type="match status" value="1"/>
</dbReference>
<dbReference type="Pfam" id="PF06087">
    <property type="entry name" value="Tyr-DNA_phospho"/>
    <property type="match status" value="1"/>
</dbReference>
<keyword evidence="4" id="KW-0227">DNA damage</keyword>
<dbReference type="AlphaFoldDB" id="A0AAV9IRF1"/>
<dbReference type="Gene3D" id="3.30.870.10">
    <property type="entry name" value="Endonuclease Chain A"/>
    <property type="match status" value="2"/>
</dbReference>
<feature type="binding site" evidence="10">
    <location>
        <position position="458"/>
    </location>
    <ligand>
        <name>substrate</name>
    </ligand>
</feature>
<dbReference type="Proteomes" id="UP001301350">
    <property type="component" value="Unassembled WGS sequence"/>
</dbReference>
<evidence type="ECO:0000256" key="1">
    <source>
        <dbReference type="ARBA" id="ARBA00004123"/>
    </source>
</evidence>
<evidence type="ECO:0000313" key="12">
    <source>
        <dbReference type="EMBL" id="KAK4534660.1"/>
    </source>
</evidence>
<keyword evidence="7" id="KW-0234">DNA repair</keyword>